<evidence type="ECO:0000313" key="4">
    <source>
        <dbReference type="Proteomes" id="UP000502706"/>
    </source>
</evidence>
<name>A0A6G8PVY7_9ACTN</name>
<organism evidence="3 4">
    <name type="scientific">Rubrobacter marinus</name>
    <dbReference type="NCBI Taxonomy" id="2653852"/>
    <lineage>
        <taxon>Bacteria</taxon>
        <taxon>Bacillati</taxon>
        <taxon>Actinomycetota</taxon>
        <taxon>Rubrobacteria</taxon>
        <taxon>Rubrobacterales</taxon>
        <taxon>Rubrobacteraceae</taxon>
        <taxon>Rubrobacter</taxon>
    </lineage>
</organism>
<dbReference type="Pfam" id="PF05239">
    <property type="entry name" value="PRC"/>
    <property type="match status" value="2"/>
</dbReference>
<evidence type="ECO:0000313" key="3">
    <source>
        <dbReference type="EMBL" id="QIN78368.1"/>
    </source>
</evidence>
<evidence type="ECO:0000256" key="1">
    <source>
        <dbReference type="SAM" id="MobiDB-lite"/>
    </source>
</evidence>
<reference evidence="3 4" key="1">
    <citation type="submission" date="2019-10" db="EMBL/GenBank/DDBJ databases">
        <title>Rubrobacter sp nov SCSIO 52915 isolated from a deep-sea sediment in the South China Sea.</title>
        <authorList>
            <person name="Chen R.W."/>
        </authorList>
    </citation>
    <scope>NUCLEOTIDE SEQUENCE [LARGE SCALE GENOMIC DNA]</scope>
    <source>
        <strain evidence="3 4">SCSIO 52915</strain>
    </source>
</reference>
<accession>A0A6G8PVY7</accession>
<dbReference type="Proteomes" id="UP000502706">
    <property type="component" value="Chromosome"/>
</dbReference>
<dbReference type="InterPro" id="IPR027275">
    <property type="entry name" value="PRC-brl_dom"/>
</dbReference>
<dbReference type="EMBL" id="CP045121">
    <property type="protein sequence ID" value="QIN78368.1"/>
    <property type="molecule type" value="Genomic_DNA"/>
</dbReference>
<feature type="compositionally biased region" description="Basic and acidic residues" evidence="1">
    <location>
        <begin position="134"/>
        <end position="146"/>
    </location>
</feature>
<protein>
    <submittedName>
        <fullName evidence="3">PRC-barrel domain containing protein</fullName>
    </submittedName>
</protein>
<dbReference type="InterPro" id="IPR011033">
    <property type="entry name" value="PRC_barrel-like_sf"/>
</dbReference>
<keyword evidence="4" id="KW-1185">Reference proteome</keyword>
<dbReference type="GO" id="GO:0019684">
    <property type="term" value="P:photosynthesis, light reaction"/>
    <property type="evidence" value="ECO:0007669"/>
    <property type="project" value="InterPro"/>
</dbReference>
<proteinExistence type="predicted"/>
<dbReference type="AlphaFoldDB" id="A0A6G8PVY7"/>
<evidence type="ECO:0000259" key="2">
    <source>
        <dbReference type="Pfam" id="PF05239"/>
    </source>
</evidence>
<feature type="region of interest" description="Disordered" evidence="1">
    <location>
        <begin position="134"/>
        <end position="156"/>
    </location>
</feature>
<dbReference type="RefSeq" id="WP_166396043.1">
    <property type="nucleotide sequence ID" value="NZ_CP045121.1"/>
</dbReference>
<sequence length="250" mass="27974">MSAKELKGYSIQTTNGKAGIVQGLRFDDEGWKVRYVVVRAGGWIANRQVLVVPDHVEGADRDARVLRVDLTEEAVKNAPSAETDRPVAEGEEAARLEGYGASPYWGSGWEAAAGAAPIQPGPYVRDRAAEVGVPREEGDPHLRSTEEVEDYSIGTTDGGVGHVEDFVVDDEGWEIRYVVVDTRDWLPGKKVLISPRWTSSVSWPQKELYVDLTQDEIKGAPEWDPNAPLDREYETRLHEHYGRPPYWVYR</sequence>
<dbReference type="GO" id="GO:0030077">
    <property type="term" value="C:plasma membrane light-harvesting complex"/>
    <property type="evidence" value="ECO:0007669"/>
    <property type="project" value="InterPro"/>
</dbReference>
<dbReference type="SUPFAM" id="SSF50346">
    <property type="entry name" value="PRC-barrel domain"/>
    <property type="match status" value="2"/>
</dbReference>
<dbReference type="InterPro" id="IPR014747">
    <property type="entry name" value="Bac_photo_RC_H_C"/>
</dbReference>
<feature type="domain" description="PRC-barrel" evidence="2">
    <location>
        <begin position="158"/>
        <end position="215"/>
    </location>
</feature>
<feature type="domain" description="PRC-barrel" evidence="2">
    <location>
        <begin position="2"/>
        <end position="74"/>
    </location>
</feature>
<dbReference type="Gene3D" id="3.90.50.10">
    <property type="entry name" value="Photosynthetic Reaction Center, subunit H, domain 2"/>
    <property type="match status" value="2"/>
</dbReference>
<gene>
    <name evidence="3" type="ORF">GBA65_07345</name>
</gene>
<dbReference type="KEGG" id="rmar:GBA65_07345"/>